<keyword evidence="2" id="KW-1185">Reference proteome</keyword>
<organism evidence="1 2">
    <name type="scientific">Mesorhizobium waimense</name>
    <dbReference type="NCBI Taxonomy" id="1300307"/>
    <lineage>
        <taxon>Bacteria</taxon>
        <taxon>Pseudomonadati</taxon>
        <taxon>Pseudomonadota</taxon>
        <taxon>Alphaproteobacteria</taxon>
        <taxon>Hyphomicrobiales</taxon>
        <taxon>Phyllobacteriaceae</taxon>
        <taxon>Mesorhizobium</taxon>
    </lineage>
</organism>
<comment type="caution">
    <text evidence="1">The sequence shown here is derived from an EMBL/GenBank/DDBJ whole genome shotgun (WGS) entry which is preliminary data.</text>
</comment>
<proteinExistence type="predicted"/>
<dbReference type="Proteomes" id="UP000272706">
    <property type="component" value="Unassembled WGS sequence"/>
</dbReference>
<evidence type="ECO:0000313" key="1">
    <source>
        <dbReference type="EMBL" id="RJT34161.1"/>
    </source>
</evidence>
<dbReference type="AlphaFoldDB" id="A0A3A5KGN7"/>
<sequence>MRSNRKAPMTTDTPLTRYSATNGALASGFVTAELHHLMGHDPRVDKPIWQFAPLRKLFRPLALQAMASPISQFHFGSNGDGHL</sequence>
<evidence type="ECO:0000313" key="2">
    <source>
        <dbReference type="Proteomes" id="UP000272706"/>
    </source>
</evidence>
<name>A0A3A5KGN7_9HYPH</name>
<reference evidence="1 2" key="1">
    <citation type="submission" date="2018-09" db="EMBL/GenBank/DDBJ databases">
        <title>Mesorhizobium carmichaelinearum sp. nov. isolated from Carmichaelinea spp. root nodules in New Zealand.</title>
        <authorList>
            <person name="De Meyer S.E."/>
        </authorList>
    </citation>
    <scope>NUCLEOTIDE SEQUENCE [LARGE SCALE GENOMIC DNA]</scope>
    <source>
        <strain evidence="1 2">ICMP19557</strain>
    </source>
</reference>
<protein>
    <submittedName>
        <fullName evidence="1">Uncharacterized protein</fullName>
    </submittedName>
</protein>
<gene>
    <name evidence="1" type="ORF">D3227_24560</name>
</gene>
<accession>A0A3A5KGN7</accession>
<dbReference type="EMBL" id="QZWZ01000021">
    <property type="protein sequence ID" value="RJT34161.1"/>
    <property type="molecule type" value="Genomic_DNA"/>
</dbReference>